<evidence type="ECO:0000256" key="9">
    <source>
        <dbReference type="ARBA" id="ARBA00031350"/>
    </source>
</evidence>
<dbReference type="EC" id="2.1.1.77" evidence="3"/>
<dbReference type="HOGENOM" id="CLU_055432_0_3_1"/>
<dbReference type="NCBIfam" id="TIGR00080">
    <property type="entry name" value="pimt"/>
    <property type="match status" value="1"/>
</dbReference>
<sequence length="252" mass="28039">YFCIYIIKCILLKLVLFIICTMAWRCHGKSNLDLINNLRKNGIITHDAVYEGMKLTDRKFYVSSGAYNDSPQSIGYQATISAPHMHAAALEALHDQLTRSENPTALDVGSGSGYLTACFARMMGDNGRAYGIEHIPELVNKSIENVNRDDSTLITSGRVTLKKGDGRLGYDPDNRKTELYDAIHVGAAASQVPRPLLEQLKKGGRLILPVGEPGTTQVFEQWDKNNVGELTKKELMKVVYIPLTDKRKQWPG</sequence>
<reference evidence="14" key="3">
    <citation type="submission" date="2025-08" db="UniProtKB">
        <authorList>
            <consortium name="Ensembl"/>
        </authorList>
    </citation>
    <scope>IDENTIFICATION</scope>
</reference>
<evidence type="ECO:0000313" key="15">
    <source>
        <dbReference type="Proteomes" id="UP000008144"/>
    </source>
</evidence>
<dbReference type="PANTHER" id="PTHR11579">
    <property type="entry name" value="PROTEIN-L-ISOASPARTATE O-METHYLTRANSFERASE"/>
    <property type="match status" value="1"/>
</dbReference>
<protein>
    <recommendedName>
        <fullName evidence="11">Protein-L-isoaspartate(D-aspartate) O-methyltransferase</fullName>
        <ecNumber evidence="3">2.1.1.77</ecNumber>
    </recommendedName>
    <alternativeName>
        <fullName evidence="9">L-isoaspartyl protein carboxyl methyltransferase</fullName>
    </alternativeName>
    <alternativeName>
        <fullName evidence="12">Protein L-isoaspartyl/D-aspartyl methyltransferase</fullName>
    </alternativeName>
    <alternativeName>
        <fullName evidence="8">Protein-beta-aspartate methyltransferase</fullName>
    </alternativeName>
</protein>
<proteinExistence type="inferred from homology"/>
<evidence type="ECO:0000256" key="8">
    <source>
        <dbReference type="ARBA" id="ARBA00031323"/>
    </source>
</evidence>
<evidence type="ECO:0000256" key="13">
    <source>
        <dbReference type="SAM" id="SignalP"/>
    </source>
</evidence>
<dbReference type="AlphaFoldDB" id="F6SVN8"/>
<dbReference type="GO" id="GO:0005737">
    <property type="term" value="C:cytoplasm"/>
    <property type="evidence" value="ECO:0000318"/>
    <property type="project" value="GO_Central"/>
</dbReference>
<dbReference type="Proteomes" id="UP000008144">
    <property type="component" value="Chromosome 14"/>
</dbReference>
<dbReference type="PANTHER" id="PTHR11579:SF0">
    <property type="entry name" value="PROTEIN-L-ISOASPARTATE(D-ASPARTATE) O-METHYLTRANSFERASE"/>
    <property type="match status" value="1"/>
</dbReference>
<evidence type="ECO:0000256" key="5">
    <source>
        <dbReference type="ARBA" id="ARBA00022603"/>
    </source>
</evidence>
<feature type="signal peptide" evidence="13">
    <location>
        <begin position="1"/>
        <end position="28"/>
    </location>
</feature>
<keyword evidence="15" id="KW-1185">Reference proteome</keyword>
<evidence type="ECO:0000256" key="7">
    <source>
        <dbReference type="ARBA" id="ARBA00022691"/>
    </source>
</evidence>
<dbReference type="InterPro" id="IPR029063">
    <property type="entry name" value="SAM-dependent_MTases_sf"/>
</dbReference>
<dbReference type="OMA" id="HMHASAC"/>
<dbReference type="Gene3D" id="3.40.50.150">
    <property type="entry name" value="Vaccinia Virus protein VP39"/>
    <property type="match status" value="1"/>
</dbReference>
<reference evidence="14" key="2">
    <citation type="journal article" date="2008" name="Genome Biol.">
        <title>Improved genome assembly and evidence-based global gene model set for the chordate Ciona intestinalis: new insight into intron and operon populations.</title>
        <authorList>
            <person name="Satou Y."/>
            <person name="Mineta K."/>
            <person name="Ogasawara M."/>
            <person name="Sasakura Y."/>
            <person name="Shoguchi E."/>
            <person name="Ueno K."/>
            <person name="Yamada L."/>
            <person name="Matsumoto J."/>
            <person name="Wasserscheid J."/>
            <person name="Dewar K."/>
            <person name="Wiley G.B."/>
            <person name="Macmil S.L."/>
            <person name="Roe B.A."/>
            <person name="Zeller R.W."/>
            <person name="Hastings K.E."/>
            <person name="Lemaire P."/>
            <person name="Lindquist E."/>
            <person name="Endo T."/>
            <person name="Hotta K."/>
            <person name="Inaba K."/>
        </authorList>
    </citation>
    <scope>NUCLEOTIDE SEQUENCE [LARGE SCALE GENOMIC DNA]</scope>
    <source>
        <strain evidence="14">wild type</strain>
    </source>
</reference>
<keyword evidence="6" id="KW-0808">Transferase</keyword>
<dbReference type="GO" id="GO:0032259">
    <property type="term" value="P:methylation"/>
    <property type="evidence" value="ECO:0007669"/>
    <property type="project" value="UniProtKB-KW"/>
</dbReference>
<evidence type="ECO:0000256" key="3">
    <source>
        <dbReference type="ARBA" id="ARBA00011890"/>
    </source>
</evidence>
<dbReference type="GO" id="GO:0004719">
    <property type="term" value="F:protein-L-isoaspartate (D-aspartate) O-methyltransferase activity"/>
    <property type="evidence" value="ECO:0000318"/>
    <property type="project" value="GO_Central"/>
</dbReference>
<evidence type="ECO:0000256" key="6">
    <source>
        <dbReference type="ARBA" id="ARBA00022679"/>
    </source>
</evidence>
<evidence type="ECO:0000256" key="10">
    <source>
        <dbReference type="ARBA" id="ARBA00035815"/>
    </source>
</evidence>
<dbReference type="SUPFAM" id="SSF53335">
    <property type="entry name" value="S-adenosyl-L-methionine-dependent methyltransferases"/>
    <property type="match status" value="1"/>
</dbReference>
<evidence type="ECO:0000313" key="14">
    <source>
        <dbReference type="Ensembl" id="ENSCINP00000014934.3"/>
    </source>
</evidence>
<organism evidence="14 15">
    <name type="scientific">Ciona intestinalis</name>
    <name type="common">Transparent sea squirt</name>
    <name type="synonym">Ascidia intestinalis</name>
    <dbReference type="NCBI Taxonomy" id="7719"/>
    <lineage>
        <taxon>Eukaryota</taxon>
        <taxon>Metazoa</taxon>
        <taxon>Chordata</taxon>
        <taxon>Tunicata</taxon>
        <taxon>Ascidiacea</taxon>
        <taxon>Phlebobranchia</taxon>
        <taxon>Cionidae</taxon>
        <taxon>Ciona</taxon>
    </lineage>
</organism>
<evidence type="ECO:0000256" key="4">
    <source>
        <dbReference type="ARBA" id="ARBA00022490"/>
    </source>
</evidence>
<evidence type="ECO:0000256" key="1">
    <source>
        <dbReference type="ARBA" id="ARBA00004496"/>
    </source>
</evidence>
<dbReference type="Pfam" id="PF01135">
    <property type="entry name" value="PCMT"/>
    <property type="match status" value="1"/>
</dbReference>
<dbReference type="FunCoup" id="F6SVN8">
    <property type="interactions" value="455"/>
</dbReference>
<evidence type="ECO:0000256" key="11">
    <source>
        <dbReference type="ARBA" id="ARBA00040923"/>
    </source>
</evidence>
<dbReference type="Ensembl" id="ENSCINT00000014934.3">
    <property type="protein sequence ID" value="ENSCINP00000014934.3"/>
    <property type="gene ID" value="ENSCING00000014385.2"/>
</dbReference>
<dbReference type="FunFam" id="3.40.50.150:FF:000027">
    <property type="entry name" value="Protein-L-isoaspartate O-methyltransferase"/>
    <property type="match status" value="1"/>
</dbReference>
<accession>F6SVN8</accession>
<comment type="subcellular location">
    <subcellularLocation>
        <location evidence="1">Cytoplasm</location>
    </subcellularLocation>
</comment>
<dbReference type="CDD" id="cd02440">
    <property type="entry name" value="AdoMet_MTases"/>
    <property type="match status" value="1"/>
</dbReference>
<dbReference type="GeneTree" id="ENSGT00950000183032"/>
<keyword evidence="7" id="KW-0949">S-adenosyl-L-methionine</keyword>
<dbReference type="EMBL" id="EAAA01001303">
    <property type="status" value="NOT_ANNOTATED_CDS"/>
    <property type="molecule type" value="Genomic_DNA"/>
</dbReference>
<evidence type="ECO:0000256" key="2">
    <source>
        <dbReference type="ARBA" id="ARBA00005369"/>
    </source>
</evidence>
<reference evidence="14" key="4">
    <citation type="submission" date="2025-09" db="UniProtKB">
        <authorList>
            <consortium name="Ensembl"/>
        </authorList>
    </citation>
    <scope>IDENTIFICATION</scope>
</reference>
<name>F6SVN8_CIOIN</name>
<comment type="catalytic activity">
    <reaction evidence="10">
        <text>[protein]-L-isoaspartate + S-adenosyl-L-methionine = [protein]-L-isoaspartate alpha-methyl ester + S-adenosyl-L-homocysteine</text>
        <dbReference type="Rhea" id="RHEA:12705"/>
        <dbReference type="Rhea" id="RHEA-COMP:12143"/>
        <dbReference type="Rhea" id="RHEA-COMP:12144"/>
        <dbReference type="ChEBI" id="CHEBI:57856"/>
        <dbReference type="ChEBI" id="CHEBI:59789"/>
        <dbReference type="ChEBI" id="CHEBI:90596"/>
        <dbReference type="ChEBI" id="CHEBI:90598"/>
        <dbReference type="EC" id="2.1.1.77"/>
    </reaction>
    <physiologicalReaction direction="left-to-right" evidence="10">
        <dbReference type="Rhea" id="RHEA:12706"/>
    </physiologicalReaction>
</comment>
<keyword evidence="4" id="KW-0963">Cytoplasm</keyword>
<keyword evidence="5" id="KW-0489">Methyltransferase</keyword>
<dbReference type="InParanoid" id="F6SVN8"/>
<dbReference type="InterPro" id="IPR000682">
    <property type="entry name" value="PCMT"/>
</dbReference>
<reference evidence="15" key="1">
    <citation type="journal article" date="2002" name="Science">
        <title>The draft genome of Ciona intestinalis: insights into chordate and vertebrate origins.</title>
        <authorList>
            <person name="Dehal P."/>
            <person name="Satou Y."/>
            <person name="Campbell R.K."/>
            <person name="Chapman J."/>
            <person name="Degnan B."/>
            <person name="De Tomaso A."/>
            <person name="Davidson B."/>
            <person name="Di Gregorio A."/>
            <person name="Gelpke M."/>
            <person name="Goodstein D.M."/>
            <person name="Harafuji N."/>
            <person name="Hastings K.E."/>
            <person name="Ho I."/>
            <person name="Hotta K."/>
            <person name="Huang W."/>
            <person name="Kawashima T."/>
            <person name="Lemaire P."/>
            <person name="Martinez D."/>
            <person name="Meinertzhagen I.A."/>
            <person name="Necula S."/>
            <person name="Nonaka M."/>
            <person name="Putnam N."/>
            <person name="Rash S."/>
            <person name="Saiga H."/>
            <person name="Satake M."/>
            <person name="Terry A."/>
            <person name="Yamada L."/>
            <person name="Wang H.G."/>
            <person name="Awazu S."/>
            <person name="Azumi K."/>
            <person name="Boore J."/>
            <person name="Branno M."/>
            <person name="Chin-Bow S."/>
            <person name="DeSantis R."/>
            <person name="Doyle S."/>
            <person name="Francino P."/>
            <person name="Keys D.N."/>
            <person name="Haga S."/>
            <person name="Hayashi H."/>
            <person name="Hino K."/>
            <person name="Imai K.S."/>
            <person name="Inaba K."/>
            <person name="Kano S."/>
            <person name="Kobayashi K."/>
            <person name="Kobayashi M."/>
            <person name="Lee B.I."/>
            <person name="Makabe K.W."/>
            <person name="Manohar C."/>
            <person name="Matassi G."/>
            <person name="Medina M."/>
            <person name="Mochizuki Y."/>
            <person name="Mount S."/>
            <person name="Morishita T."/>
            <person name="Miura S."/>
            <person name="Nakayama A."/>
            <person name="Nishizaka S."/>
            <person name="Nomoto H."/>
            <person name="Ohta F."/>
            <person name="Oishi K."/>
            <person name="Rigoutsos I."/>
            <person name="Sano M."/>
            <person name="Sasaki A."/>
            <person name="Sasakura Y."/>
            <person name="Shoguchi E."/>
            <person name="Shin-i T."/>
            <person name="Spagnuolo A."/>
            <person name="Stainier D."/>
            <person name="Suzuki M.M."/>
            <person name="Tassy O."/>
            <person name="Takatori N."/>
            <person name="Tokuoka M."/>
            <person name="Yagi K."/>
            <person name="Yoshizaki F."/>
            <person name="Wada S."/>
            <person name="Zhang C."/>
            <person name="Hyatt P.D."/>
            <person name="Larimer F."/>
            <person name="Detter C."/>
            <person name="Doggett N."/>
            <person name="Glavina T."/>
            <person name="Hawkins T."/>
            <person name="Richardson P."/>
            <person name="Lucas S."/>
            <person name="Kohara Y."/>
            <person name="Levine M."/>
            <person name="Satoh N."/>
            <person name="Rokhsar D.S."/>
        </authorList>
    </citation>
    <scope>NUCLEOTIDE SEQUENCE [LARGE SCALE GENOMIC DNA]</scope>
</reference>
<keyword evidence="13" id="KW-0732">Signal</keyword>
<dbReference type="STRING" id="7719.ENSCINP00000014934"/>
<evidence type="ECO:0000256" key="12">
    <source>
        <dbReference type="ARBA" id="ARBA00042126"/>
    </source>
</evidence>
<feature type="chain" id="PRO_5003346827" description="Protein-L-isoaspartate(D-aspartate) O-methyltransferase" evidence="13">
    <location>
        <begin position="29"/>
        <end position="252"/>
    </location>
</feature>
<comment type="similarity">
    <text evidence="2">Belongs to the methyltransferase superfamily. L-isoaspartyl/D-aspartyl protein methyltransferase family.</text>
</comment>